<dbReference type="EMBL" id="LR797468">
    <property type="protein sequence ID" value="CAB4218679.1"/>
    <property type="molecule type" value="Genomic_DNA"/>
</dbReference>
<organism evidence="1">
    <name type="scientific">uncultured Caudovirales phage</name>
    <dbReference type="NCBI Taxonomy" id="2100421"/>
    <lineage>
        <taxon>Viruses</taxon>
        <taxon>Duplodnaviria</taxon>
        <taxon>Heunggongvirae</taxon>
        <taxon>Uroviricota</taxon>
        <taxon>Caudoviricetes</taxon>
        <taxon>Peduoviridae</taxon>
        <taxon>Maltschvirus</taxon>
        <taxon>Maltschvirus maltsch</taxon>
    </lineage>
</organism>
<reference evidence="1" key="1">
    <citation type="submission" date="2020-05" db="EMBL/GenBank/DDBJ databases">
        <authorList>
            <person name="Chiriac C."/>
            <person name="Salcher M."/>
            <person name="Ghai R."/>
            <person name="Kavagutti S V."/>
        </authorList>
    </citation>
    <scope>NUCLEOTIDE SEQUENCE</scope>
</reference>
<gene>
    <name evidence="1" type="ORF">UFOVP1605_41</name>
</gene>
<proteinExistence type="predicted"/>
<sequence>MKLKPISISCDLEQSLADSLTEVGISFIHESQRKQRLDFYLPDFDIWIEVKKFDSERTGEQIKSQENVVLIQGKKAMEFFIGVLKEKFNHPTK</sequence>
<protein>
    <submittedName>
        <fullName evidence="1">Uncharacterized protein</fullName>
    </submittedName>
</protein>
<name>A0A6J5STN2_9CAUD</name>
<accession>A0A6J5STN2</accession>
<evidence type="ECO:0000313" key="1">
    <source>
        <dbReference type="EMBL" id="CAB4218679.1"/>
    </source>
</evidence>